<feature type="transmembrane region" description="Helical" evidence="1">
    <location>
        <begin position="45"/>
        <end position="67"/>
    </location>
</feature>
<protein>
    <submittedName>
        <fullName evidence="3">Acyltransferase</fullName>
    </submittedName>
</protein>
<dbReference type="InterPro" id="IPR002656">
    <property type="entry name" value="Acyl_transf_3_dom"/>
</dbReference>
<keyword evidence="4" id="KW-1185">Reference proteome</keyword>
<dbReference type="RefSeq" id="WP_246916505.1">
    <property type="nucleotide sequence ID" value="NZ_CP090145.1"/>
</dbReference>
<feature type="transmembrane region" description="Helical" evidence="1">
    <location>
        <begin position="266"/>
        <end position="287"/>
    </location>
</feature>
<organism evidence="3 4">
    <name type="scientific">Flavobacterium sediminilitoris</name>
    <dbReference type="NCBI Taxonomy" id="2024526"/>
    <lineage>
        <taxon>Bacteria</taxon>
        <taxon>Pseudomonadati</taxon>
        <taxon>Bacteroidota</taxon>
        <taxon>Flavobacteriia</taxon>
        <taxon>Flavobacteriales</taxon>
        <taxon>Flavobacteriaceae</taxon>
        <taxon>Flavobacterium</taxon>
    </lineage>
</organism>
<gene>
    <name evidence="3" type="ORF">LXD69_00075</name>
</gene>
<evidence type="ECO:0000313" key="4">
    <source>
        <dbReference type="Proteomes" id="UP000830454"/>
    </source>
</evidence>
<keyword evidence="1" id="KW-1133">Transmembrane helix</keyword>
<feature type="transmembrane region" description="Helical" evidence="1">
    <location>
        <begin position="237"/>
        <end position="260"/>
    </location>
</feature>
<reference evidence="3" key="2">
    <citation type="submission" date="2022-04" db="EMBL/GenBank/DDBJ databases">
        <title>Complete Genome Sequence of Flavobacterium sediminilitoris YSM-43, Isolated from a Tidal Sediment.</title>
        <authorList>
            <person name="Lee P.A."/>
        </authorList>
    </citation>
    <scope>NUCLEOTIDE SEQUENCE</scope>
    <source>
        <strain evidence="3">YSM-43</strain>
    </source>
</reference>
<dbReference type="Pfam" id="PF01757">
    <property type="entry name" value="Acyl_transf_3"/>
    <property type="match status" value="1"/>
</dbReference>
<sequence length="370" mass="43950">MNDNSKQRIFGLDLMRAIAITMVLCSHILWIYPSKNRFISNIFEMFGLWGVEIFFVLSGFLIGGILYKTYTSTNFSINEVFIFLKRRWFRTLPNYYLVLIINIVVATYIGYEMESLWRYFFFLQNFSSTMLPFFPESWSLSVEEFTYLLVPIVLFCSLKIKVKNKSIRFLSVIIILILFFLITKIVYAVTTDNSSMTQWNLSLKSVVIYRIDAILIGFLMFWISYNYKSFWEKHKKLFFLIGCALMGFIFLGIGTLRILIDTNPYFWNIFYLPLNSICFAMFLPVLSQWKTSKSIYVKPVQFISLISYSIYLIHYCIVMQLMKYWIDTSSFSNIQLHMFTIVYLLVTITASFLLYKFYEKPMTNLRENKI</sequence>
<keyword evidence="3" id="KW-0808">Transferase</keyword>
<feature type="transmembrane region" description="Helical" evidence="1">
    <location>
        <begin position="94"/>
        <end position="111"/>
    </location>
</feature>
<accession>A0ABY4HM44</accession>
<feature type="transmembrane region" description="Helical" evidence="1">
    <location>
        <begin position="169"/>
        <end position="187"/>
    </location>
</feature>
<evidence type="ECO:0000313" key="3">
    <source>
        <dbReference type="EMBL" id="UOX33927.1"/>
    </source>
</evidence>
<keyword evidence="1" id="KW-0812">Transmembrane</keyword>
<feature type="domain" description="Acyltransferase 3" evidence="2">
    <location>
        <begin position="11"/>
        <end position="355"/>
    </location>
</feature>
<feature type="transmembrane region" description="Helical" evidence="1">
    <location>
        <begin position="12"/>
        <end position="33"/>
    </location>
</feature>
<name>A0ABY4HM44_9FLAO</name>
<dbReference type="Proteomes" id="UP000830454">
    <property type="component" value="Chromosome"/>
</dbReference>
<dbReference type="PANTHER" id="PTHR23028">
    <property type="entry name" value="ACETYLTRANSFERASE"/>
    <property type="match status" value="1"/>
</dbReference>
<feature type="transmembrane region" description="Helical" evidence="1">
    <location>
        <begin position="145"/>
        <end position="162"/>
    </location>
</feature>
<reference evidence="3" key="1">
    <citation type="submission" date="2021-12" db="EMBL/GenBank/DDBJ databases">
        <authorList>
            <person name="Cha I.-T."/>
            <person name="Lee K.-E."/>
            <person name="Park S.-J."/>
        </authorList>
    </citation>
    <scope>NUCLEOTIDE SEQUENCE</scope>
    <source>
        <strain evidence="3">YSM-43</strain>
    </source>
</reference>
<feature type="transmembrane region" description="Helical" evidence="1">
    <location>
        <begin position="207"/>
        <end position="225"/>
    </location>
</feature>
<proteinExistence type="predicted"/>
<dbReference type="EMBL" id="CP090145">
    <property type="protein sequence ID" value="UOX33927.1"/>
    <property type="molecule type" value="Genomic_DNA"/>
</dbReference>
<feature type="transmembrane region" description="Helical" evidence="1">
    <location>
        <begin position="299"/>
        <end position="322"/>
    </location>
</feature>
<feature type="transmembrane region" description="Helical" evidence="1">
    <location>
        <begin position="334"/>
        <end position="355"/>
    </location>
</feature>
<evidence type="ECO:0000256" key="1">
    <source>
        <dbReference type="SAM" id="Phobius"/>
    </source>
</evidence>
<dbReference type="PANTHER" id="PTHR23028:SF53">
    <property type="entry name" value="ACYL_TRANSF_3 DOMAIN-CONTAINING PROTEIN"/>
    <property type="match status" value="1"/>
</dbReference>
<keyword evidence="3" id="KW-0012">Acyltransferase</keyword>
<dbReference type="GO" id="GO:0016746">
    <property type="term" value="F:acyltransferase activity"/>
    <property type="evidence" value="ECO:0007669"/>
    <property type="project" value="UniProtKB-KW"/>
</dbReference>
<keyword evidence="1" id="KW-0472">Membrane</keyword>
<dbReference type="InterPro" id="IPR050879">
    <property type="entry name" value="Acyltransferase_3"/>
</dbReference>
<evidence type="ECO:0000259" key="2">
    <source>
        <dbReference type="Pfam" id="PF01757"/>
    </source>
</evidence>